<organism evidence="8 9">
    <name type="scientific">Pollutimonas thiosulfatoxidans</name>
    <dbReference type="NCBI Taxonomy" id="2028345"/>
    <lineage>
        <taxon>Bacteria</taxon>
        <taxon>Pseudomonadati</taxon>
        <taxon>Pseudomonadota</taxon>
        <taxon>Betaproteobacteria</taxon>
        <taxon>Burkholderiales</taxon>
        <taxon>Alcaligenaceae</taxon>
        <taxon>Pollutimonas</taxon>
    </lineage>
</organism>
<keyword evidence="7" id="KW-1005">Bacterial flagellum biogenesis</keyword>
<dbReference type="PRINTS" id="PR00949">
    <property type="entry name" value="TYPE3IMAPROT"/>
</dbReference>
<keyword evidence="8" id="KW-0966">Cell projection</keyword>
<dbReference type="Gene3D" id="1.10.8.540">
    <property type="entry name" value="FHIPEP family, domain 3"/>
    <property type="match status" value="1"/>
</dbReference>
<dbReference type="PANTHER" id="PTHR30161">
    <property type="entry name" value="FLAGELLAR EXPORT PROTEIN, MEMBRANE FLHA SUBUNIT-RELATED"/>
    <property type="match status" value="1"/>
</dbReference>
<dbReference type="GO" id="GO:0044780">
    <property type="term" value="P:bacterial-type flagellum assembly"/>
    <property type="evidence" value="ECO:0007669"/>
    <property type="project" value="InterPro"/>
</dbReference>
<feature type="transmembrane region" description="Helical" evidence="7">
    <location>
        <begin position="43"/>
        <end position="61"/>
    </location>
</feature>
<dbReference type="InterPro" id="IPR025505">
    <property type="entry name" value="FHIPEP_CS"/>
</dbReference>
<keyword evidence="6 7" id="KW-0472">Membrane</keyword>
<evidence type="ECO:0000256" key="5">
    <source>
        <dbReference type="ARBA" id="ARBA00022989"/>
    </source>
</evidence>
<keyword evidence="4 7" id="KW-0812">Transmembrane</keyword>
<feature type="transmembrane region" description="Helical" evidence="7">
    <location>
        <begin position="114"/>
        <end position="137"/>
    </location>
</feature>
<comment type="subcellular location">
    <subcellularLocation>
        <location evidence="1 7">Cell membrane</location>
        <topology evidence="1 7">Multi-pass membrane protein</topology>
    </subcellularLocation>
</comment>
<feature type="transmembrane region" description="Helical" evidence="7">
    <location>
        <begin position="282"/>
        <end position="302"/>
    </location>
</feature>
<comment type="function">
    <text evidence="7">Required for formation of the rod structure of the flagellar apparatus. Together with FliI and FliH, may constitute the export apparatus of flagellin.</text>
</comment>
<keyword evidence="7" id="KW-0653">Protein transport</keyword>
<dbReference type="GO" id="GO:0009306">
    <property type="term" value="P:protein secretion"/>
    <property type="evidence" value="ECO:0007669"/>
    <property type="project" value="InterPro"/>
</dbReference>
<proteinExistence type="inferred from homology"/>
<evidence type="ECO:0000256" key="7">
    <source>
        <dbReference type="RuleBase" id="RU364093"/>
    </source>
</evidence>
<gene>
    <name evidence="7 8" type="primary">flhA</name>
    <name evidence="8" type="ORF">CKA81_02985</name>
</gene>
<keyword evidence="7" id="KW-1006">Bacterial flagellum protein export</keyword>
<dbReference type="PROSITE" id="PS00994">
    <property type="entry name" value="FHIPEP"/>
    <property type="match status" value="1"/>
</dbReference>
<keyword evidence="7" id="KW-0813">Transport</keyword>
<feature type="transmembrane region" description="Helical" evidence="7">
    <location>
        <begin position="18"/>
        <end position="37"/>
    </location>
</feature>
<dbReference type="KEGG" id="pus:CKA81_02985"/>
<evidence type="ECO:0000313" key="8">
    <source>
        <dbReference type="EMBL" id="QAA92922.1"/>
    </source>
</evidence>
<dbReference type="InterPro" id="IPR042193">
    <property type="entry name" value="FHIPEP_3"/>
</dbReference>
<keyword evidence="3 7" id="KW-1003">Cell membrane</keyword>
<dbReference type="InterPro" id="IPR042194">
    <property type="entry name" value="FHIPEP_1"/>
</dbReference>
<reference evidence="8 9" key="1">
    <citation type="submission" date="2017-08" db="EMBL/GenBank/DDBJ databases">
        <authorList>
            <person name="Park S.-J."/>
            <person name="Kim H."/>
        </authorList>
    </citation>
    <scope>NUCLEOTIDE SEQUENCE [LARGE SCALE GENOMIC DNA]</scope>
    <source>
        <strain evidence="9">ye3</strain>
    </source>
</reference>
<dbReference type="InterPro" id="IPR042196">
    <property type="entry name" value="FHIPEP_4"/>
</dbReference>
<dbReference type="PIRSF" id="PIRSF005419">
    <property type="entry name" value="FlhA"/>
    <property type="match status" value="1"/>
</dbReference>
<feature type="transmembrane region" description="Helical" evidence="7">
    <location>
        <begin position="248"/>
        <end position="270"/>
    </location>
</feature>
<keyword evidence="5 7" id="KW-1133">Transmembrane helix</keyword>
<dbReference type="Gene3D" id="3.40.30.60">
    <property type="entry name" value="FHIPEP family, domain 1"/>
    <property type="match status" value="1"/>
</dbReference>
<feature type="transmembrane region" description="Helical" evidence="7">
    <location>
        <begin position="73"/>
        <end position="94"/>
    </location>
</feature>
<dbReference type="GO" id="GO:0005886">
    <property type="term" value="C:plasma membrane"/>
    <property type="evidence" value="ECO:0007669"/>
    <property type="project" value="UniProtKB-SubCell"/>
</dbReference>
<evidence type="ECO:0000256" key="6">
    <source>
        <dbReference type="ARBA" id="ARBA00023136"/>
    </source>
</evidence>
<feature type="transmembrane region" description="Helical" evidence="7">
    <location>
        <begin position="207"/>
        <end position="228"/>
    </location>
</feature>
<sequence>MNSFLAILKDSGSAHARLMAGPVLILMVLAMMILPLPPFILDLLFTFNISLAVMILLVAMFTKKPLDFAAFPAVLLFATLLRLALNVASTRVVLMHGHKGPDAAGQVIEAFGHFLVGGNFAVGIVVFVILVIINFVVITKGAGRIAEVGARFTLDAMPGKQMAIDADLNAGLVGEDEARRRRAEVGQEAEFYGSMDGASKFVRGDAVAGLLIMVINIVGGLIIGVGQHDLAFSEAGRVYTLLTIGDGLVAQIPALVISTAAGVVVSRVATDQDVGQQMVSQLFANPNVLFITAAIMAIMGSIPGMPHIAFLLLAAAMAGGGWLMYKRQKAERDVLAEEPMKAQAAVEAAAAEASWDDVALLDPLGLEVGYRLISLVDHAQNGELLHRIRSLRKKFAQDVGFLPPVVHIRDNLELKPNDYRILLSGVEIGHGTATPGQWLAIDPGGVTMTLPGTATTDPAFGLPAVWIDVALREQAQIAGYTVVDAGTVIATHLNHLMHRYGAELLGRQEVQQLLDHIGRESPKLVEDLVPKTVTLTLLQKLLRGLLEEEVPIRDMRSIIEALSEHAPRLAALNPAGSGPDAGELLALTRVGLGRAIVQQWFPGETELRVIGLDPRLERVLTQALTTSGALEPGLAESVLSDAERAVQAQEASGDATVLVVPPVLRPSLSRFLRHHFPQLGVLSNAEIPDERILKVTAQIGGSQAT</sequence>
<dbReference type="Pfam" id="PF00771">
    <property type="entry name" value="FHIPEP"/>
    <property type="match status" value="1"/>
</dbReference>
<dbReference type="PANTHER" id="PTHR30161:SF1">
    <property type="entry name" value="FLAGELLAR BIOSYNTHESIS PROTEIN FLHA-RELATED"/>
    <property type="match status" value="1"/>
</dbReference>
<evidence type="ECO:0000313" key="9">
    <source>
        <dbReference type="Proteomes" id="UP000283474"/>
    </source>
</evidence>
<keyword evidence="8" id="KW-0282">Flagellum</keyword>
<evidence type="ECO:0000256" key="4">
    <source>
        <dbReference type="ARBA" id="ARBA00022692"/>
    </source>
</evidence>
<dbReference type="EMBL" id="CP022987">
    <property type="protein sequence ID" value="QAA92922.1"/>
    <property type="molecule type" value="Genomic_DNA"/>
</dbReference>
<evidence type="ECO:0000256" key="1">
    <source>
        <dbReference type="ARBA" id="ARBA00004651"/>
    </source>
</evidence>
<keyword evidence="8" id="KW-0969">Cilium</keyword>
<keyword evidence="9" id="KW-1185">Reference proteome</keyword>
<evidence type="ECO:0000256" key="2">
    <source>
        <dbReference type="ARBA" id="ARBA00008835"/>
    </source>
</evidence>
<dbReference type="RefSeq" id="WP_128353974.1">
    <property type="nucleotide sequence ID" value="NZ_CP022987.1"/>
</dbReference>
<accession>A0A410G9D2</accession>
<dbReference type="Proteomes" id="UP000283474">
    <property type="component" value="Chromosome"/>
</dbReference>
<comment type="similarity">
    <text evidence="2 7">Belongs to the FHIPEP (flagella/HR/invasion proteins export pore) family.</text>
</comment>
<dbReference type="InterPro" id="IPR006301">
    <property type="entry name" value="FlhA"/>
</dbReference>
<protein>
    <recommendedName>
        <fullName evidence="7">Flagellar biosynthesis protein FlhA</fullName>
    </recommendedName>
</protein>
<feature type="transmembrane region" description="Helical" evidence="7">
    <location>
        <begin position="308"/>
        <end position="325"/>
    </location>
</feature>
<dbReference type="Gene3D" id="3.40.50.12790">
    <property type="entry name" value="FHIPEP family, domain 4"/>
    <property type="match status" value="1"/>
</dbReference>
<dbReference type="AlphaFoldDB" id="A0A410G9D2"/>
<dbReference type="NCBIfam" id="TIGR01398">
    <property type="entry name" value="FlhA"/>
    <property type="match status" value="1"/>
</dbReference>
<evidence type="ECO:0000256" key="3">
    <source>
        <dbReference type="ARBA" id="ARBA00022475"/>
    </source>
</evidence>
<dbReference type="InterPro" id="IPR001712">
    <property type="entry name" value="T3SS_FHIPEP"/>
</dbReference>
<dbReference type="OrthoDB" id="9759185at2"/>
<name>A0A410G9D2_9BURK</name>